<dbReference type="InterPro" id="IPR003594">
    <property type="entry name" value="HATPase_dom"/>
</dbReference>
<dbReference type="Pfam" id="PF02518">
    <property type="entry name" value="HATPase_c"/>
    <property type="match status" value="1"/>
</dbReference>
<dbReference type="Gene3D" id="2.130.10.10">
    <property type="entry name" value="YVTN repeat-like/Quinoprotein amine dehydrogenase"/>
    <property type="match status" value="4"/>
</dbReference>
<evidence type="ECO:0000313" key="5">
    <source>
        <dbReference type="EMBL" id="HGT47746.1"/>
    </source>
</evidence>
<dbReference type="Gene3D" id="3.30.565.10">
    <property type="entry name" value="Histidine kinase-like ATPase, C-terminal domain"/>
    <property type="match status" value="1"/>
</dbReference>
<keyword evidence="2" id="KW-0472">Membrane</keyword>
<feature type="signal peptide" evidence="3">
    <location>
        <begin position="1"/>
        <end position="19"/>
    </location>
</feature>
<name>A0A832CX38_9BACT</name>
<dbReference type="SMART" id="SM00387">
    <property type="entry name" value="HATPase_c"/>
    <property type="match status" value="1"/>
</dbReference>
<dbReference type="Gene3D" id="1.20.5.1930">
    <property type="match status" value="1"/>
</dbReference>
<dbReference type="PROSITE" id="PS50109">
    <property type="entry name" value="HIS_KIN"/>
    <property type="match status" value="1"/>
</dbReference>
<dbReference type="InterPro" id="IPR011712">
    <property type="entry name" value="Sig_transdc_His_kin_sub3_dim/P"/>
</dbReference>
<feature type="transmembrane region" description="Helical" evidence="2">
    <location>
        <begin position="797"/>
        <end position="816"/>
    </location>
</feature>
<dbReference type="PANTHER" id="PTHR43547:SF2">
    <property type="entry name" value="HYBRID SIGNAL TRANSDUCTION HISTIDINE KINASE C"/>
    <property type="match status" value="1"/>
</dbReference>
<dbReference type="SUPFAM" id="SSF63829">
    <property type="entry name" value="Calcium-dependent phosphotriesterase"/>
    <property type="match status" value="2"/>
</dbReference>
<dbReference type="PANTHER" id="PTHR43547">
    <property type="entry name" value="TWO-COMPONENT HISTIDINE KINASE"/>
    <property type="match status" value="1"/>
</dbReference>
<dbReference type="InterPro" id="IPR005467">
    <property type="entry name" value="His_kinase_dom"/>
</dbReference>
<protein>
    <recommendedName>
        <fullName evidence="4">Histidine kinase domain-containing protein</fullName>
    </recommendedName>
</protein>
<dbReference type="InterPro" id="IPR013783">
    <property type="entry name" value="Ig-like_fold"/>
</dbReference>
<dbReference type="SUPFAM" id="SSF55874">
    <property type="entry name" value="ATPase domain of HSP90 chaperone/DNA topoisomerase II/histidine kinase"/>
    <property type="match status" value="1"/>
</dbReference>
<keyword evidence="2" id="KW-1133">Transmembrane helix</keyword>
<dbReference type="GO" id="GO:0000155">
    <property type="term" value="F:phosphorelay sensor kinase activity"/>
    <property type="evidence" value="ECO:0007669"/>
    <property type="project" value="InterPro"/>
</dbReference>
<comment type="caution">
    <text evidence="5">The sequence shown here is derived from an EMBL/GenBank/DDBJ whole genome shotgun (WGS) entry which is preliminary data.</text>
</comment>
<feature type="chain" id="PRO_5032284083" description="Histidine kinase domain-containing protein" evidence="3">
    <location>
        <begin position="20"/>
        <end position="1034"/>
    </location>
</feature>
<feature type="domain" description="Histidine kinase" evidence="4">
    <location>
        <begin position="846"/>
        <end position="1034"/>
    </location>
</feature>
<evidence type="ECO:0000256" key="3">
    <source>
        <dbReference type="SAM" id="SignalP"/>
    </source>
</evidence>
<dbReference type="CDD" id="cd16917">
    <property type="entry name" value="HATPase_UhpB-NarQ-NarX-like"/>
    <property type="match status" value="1"/>
</dbReference>
<dbReference type="EMBL" id="DSVI01000008">
    <property type="protein sequence ID" value="HGT47746.1"/>
    <property type="molecule type" value="Genomic_DNA"/>
</dbReference>
<dbReference type="Pfam" id="PF07730">
    <property type="entry name" value="HisKA_3"/>
    <property type="match status" value="1"/>
</dbReference>
<dbReference type="InterPro" id="IPR011123">
    <property type="entry name" value="Y_Y_Y"/>
</dbReference>
<evidence type="ECO:0000259" key="4">
    <source>
        <dbReference type="PROSITE" id="PS50109"/>
    </source>
</evidence>
<accession>A0A832CX38</accession>
<organism evidence="5">
    <name type="scientific">Ignavibacterium album</name>
    <dbReference type="NCBI Taxonomy" id="591197"/>
    <lineage>
        <taxon>Bacteria</taxon>
        <taxon>Pseudomonadati</taxon>
        <taxon>Ignavibacteriota</taxon>
        <taxon>Ignavibacteria</taxon>
        <taxon>Ignavibacteriales</taxon>
        <taxon>Ignavibacteriaceae</taxon>
        <taxon>Ignavibacterium</taxon>
    </lineage>
</organism>
<dbReference type="SUPFAM" id="SSF101898">
    <property type="entry name" value="NHL repeat"/>
    <property type="match status" value="1"/>
</dbReference>
<dbReference type="InterPro" id="IPR036890">
    <property type="entry name" value="HATPase_C_sf"/>
</dbReference>
<evidence type="ECO:0000256" key="2">
    <source>
        <dbReference type="SAM" id="Phobius"/>
    </source>
</evidence>
<dbReference type="AlphaFoldDB" id="A0A832CX38"/>
<dbReference type="InterPro" id="IPR015943">
    <property type="entry name" value="WD40/YVTN_repeat-like_dom_sf"/>
</dbReference>
<gene>
    <name evidence="5" type="ORF">ENS56_06905</name>
</gene>
<reference evidence="5" key="1">
    <citation type="journal article" date="2020" name="mSystems">
        <title>Genome- and Community-Level Interaction Insights into Carbon Utilization and Element Cycling Functions of Hydrothermarchaeota in Hydrothermal Sediment.</title>
        <authorList>
            <person name="Zhou Z."/>
            <person name="Liu Y."/>
            <person name="Xu W."/>
            <person name="Pan J."/>
            <person name="Luo Z.H."/>
            <person name="Li M."/>
        </authorList>
    </citation>
    <scope>NUCLEOTIDE SEQUENCE [LARGE SCALE GENOMIC DNA]</scope>
    <source>
        <strain evidence="5">SpSt-500</strain>
    </source>
</reference>
<dbReference type="Pfam" id="PF07495">
    <property type="entry name" value="Y_Y_Y"/>
    <property type="match status" value="1"/>
</dbReference>
<keyword evidence="2" id="KW-0812">Transmembrane</keyword>
<proteinExistence type="predicted"/>
<sequence length="1034" mass="118370">MAFIKINFLILIFFISASAQFISDDSNFQSISIIDGLSSNNVNWIIQDSKGFCWIATEDGLNRFDGSSFKVYKNIRGDQYSLSNNFIWHISEDNQGNIWIATDAGILNKFNPVTEKFERFAHKSDNPNSIPSGPLTYTLPDSYGMIWIGTWGGGLSVYDPIKNSFTNFINNPNDPASLSDNRILCIYEDDKKNIWIGTDNGGLNKFDRRTNTFKSDFLKIDIGFKNSISYISKEINGNLLLGTTEGWIIDLNTETNETRVFTAITKTNKGVQNIIWNIVKDPEGFYWVVTSQEGVYKFYPPWEEKFSDRKRFEKLAGVFDKNAKCVYLDKADNLWIGSLGDGIKKISRKKKFFFQLNNITSGGKIKDNFTFSICEDKYDNLWIGTMTQGVYRYNLKTREIKNYPPNSAPIGLSGEMMRYIFVDSDGDLWIAPLFGKLNKYNYKNDRFEQIDLDFNNDNPDAQLIRVIYEDKQGIFWIGFSGAGGLLKYDRKKNLFKSYKSANLTNYSVDLIDILSITEDNFGNLLIGTYGFGMFKFNKSAEVFTQYKFEENNFSSLPDNTIPEIFIDSEQNIWLATYSGLSKYNPGTDNFTTYTINNGLPSNSIFAILEDDKGNLWLSTSNGLSKFEKNRKIFYNFDYSQGIQQGDFLAAARCKLKDGRLVFGGNNGITYFHPDSIKISYSSVVPVFTSFKIFNKEVPLKRSITFSDTIIVDYFDNMLSFEFSALEFDAPQKIKYAYLLEGLDKDWIELGNARTATFTHLNPGKYILKVKSSDIFGNWSNKFKEILLIVTPPFWMTWWFRGLFILLFLSTGPIIYYRRVKQLKKEKQLQIDFSRRLIQSQEEERKRIASELHDSIGQNLLVIKNLALLNKNKDDQFDEISKVAGDAIDDVRRISYNLHPYQLERLGLTKAIKSMFNNIQHISQIKFLIDIDNVDGLFSKEKEINIYRIVQECVNNIIKHSEAKEAKVVIKSSEENLIVEISDTGRGFNLESAKSEAKGFGLKNLENRVSLLSGAIHIESSEVGTVINLTIPLNS</sequence>
<dbReference type="GO" id="GO:0046983">
    <property type="term" value="F:protein dimerization activity"/>
    <property type="evidence" value="ECO:0007669"/>
    <property type="project" value="InterPro"/>
</dbReference>
<keyword evidence="1" id="KW-0597">Phosphoprotein</keyword>
<dbReference type="Gene3D" id="2.60.40.10">
    <property type="entry name" value="Immunoglobulins"/>
    <property type="match status" value="1"/>
</dbReference>
<dbReference type="Pfam" id="PF07494">
    <property type="entry name" value="Reg_prop"/>
    <property type="match status" value="5"/>
</dbReference>
<evidence type="ECO:0000256" key="1">
    <source>
        <dbReference type="ARBA" id="ARBA00022553"/>
    </source>
</evidence>
<keyword evidence="3" id="KW-0732">Signal</keyword>
<dbReference type="GO" id="GO:0016020">
    <property type="term" value="C:membrane"/>
    <property type="evidence" value="ECO:0007669"/>
    <property type="project" value="InterPro"/>
</dbReference>
<dbReference type="InterPro" id="IPR011110">
    <property type="entry name" value="Reg_prop"/>
</dbReference>